<proteinExistence type="predicted"/>
<sequence>MKRISSNILSFMGRKVYSVVCLALLALLIVPSIPVFAASGSFEVHVPYTGLILGRGEDAEIEITLKNTSTEECVVDVGVVKKQEASNWDVKLVSSKWDGHGVSQVRLGTDKTLNEVELILSLKPGKDTNPGVYRFTFYAALKGSQKRFEIPITVELKGEKIAPVREQLKLETSYPVIENPAGSDFSYEVSLENNTKDPKVVSFELELPSGWTGSVTPRWESGKKIQSMKLEGSSTERLAVTVTPPKTVEKGSYPVKLVAKTDNYEASIDLSAVVTGTYELKLLPETQRLNFETTAGQETTLTLYVWNDGTAPIDNVEFFVSKPDGWKVEFEPKKIERLEPYALKGKPDQVKMIVKAPERTIPGDYQVTVTASGSQSDDTLVLRATVKVPTGWGWLGVLVIVVVLALLFGTFWKLKRR</sequence>
<evidence type="ECO:0000313" key="3">
    <source>
        <dbReference type="EMBL" id="AER66174.1"/>
    </source>
</evidence>
<keyword evidence="4" id="KW-1185">Reference proteome</keyword>
<dbReference type="InterPro" id="IPR013783">
    <property type="entry name" value="Ig-like_fold"/>
</dbReference>
<dbReference type="PANTHER" id="PTHR39198:SF1">
    <property type="entry name" value="ALPHA-GALACTOSIDASE NEW3 DOMAIN-CONTAINING PROTEIN"/>
    <property type="match status" value="1"/>
</dbReference>
<feature type="transmembrane region" description="Helical" evidence="1">
    <location>
        <begin position="392"/>
        <end position="412"/>
    </location>
</feature>
<name>G7V7L2_THELD</name>
<feature type="domain" description="Alpha-galactosidase NEW3" evidence="2">
    <location>
        <begin position="294"/>
        <end position="372"/>
    </location>
</feature>
<dbReference type="Gene3D" id="2.60.40.10">
    <property type="entry name" value="Immunoglobulins"/>
    <property type="match status" value="1"/>
</dbReference>
<dbReference type="Proteomes" id="UP000005868">
    <property type="component" value="Chromosome"/>
</dbReference>
<keyword evidence="1" id="KW-0812">Transmembrane</keyword>
<dbReference type="InterPro" id="IPR018905">
    <property type="entry name" value="A-galactase_NEW3"/>
</dbReference>
<dbReference type="HOGENOM" id="CLU_051163_0_0_0"/>
<reference evidence="3 4" key="2">
    <citation type="journal article" date="2012" name="Stand. Genomic Sci.">
        <title>Genome sequence of the moderately thermophilic, amino-acid-degrading and sulfur-reducing bacterium Thermovirga lienii type strain (Cas60314(T)).</title>
        <authorList>
            <person name="Goker M."/>
            <person name="Saunders E."/>
            <person name="Lapidus A."/>
            <person name="Nolan M."/>
            <person name="Lucas S."/>
            <person name="Hammon N."/>
            <person name="Deshpande S."/>
            <person name="Cheng J.F."/>
            <person name="Han C."/>
            <person name="Tapia R."/>
            <person name="Goodwin L.A."/>
            <person name="Pitluck S."/>
            <person name="Liolios K."/>
            <person name="Mavromatis K."/>
            <person name="Pagani I."/>
            <person name="Ivanova N."/>
            <person name="Mikhailova N."/>
            <person name="Pati A."/>
            <person name="Chen A."/>
            <person name="Palaniappan K."/>
            <person name="Land M."/>
            <person name="Chang Y.J."/>
            <person name="Jeffries C.D."/>
            <person name="Brambilla E.M."/>
            <person name="Rohde M."/>
            <person name="Spring S."/>
            <person name="Detter J.C."/>
            <person name="Woyke T."/>
            <person name="Bristow J."/>
            <person name="Eisen J.A."/>
            <person name="Markowitz V."/>
            <person name="Hugenholtz P."/>
            <person name="Kyrpides N.C."/>
            <person name="Klenk H.P."/>
        </authorList>
    </citation>
    <scope>NUCLEOTIDE SEQUENCE [LARGE SCALE GENOMIC DNA]</scope>
    <source>
        <strain evidence="4">ATCC BAA-1197 / DSM 17291 / Cas60314</strain>
    </source>
</reference>
<evidence type="ECO:0000259" key="2">
    <source>
        <dbReference type="Pfam" id="PF10633"/>
    </source>
</evidence>
<dbReference type="OrthoDB" id="6260at2"/>
<dbReference type="AlphaFoldDB" id="G7V7L2"/>
<dbReference type="Pfam" id="PF10633">
    <property type="entry name" value="NPCBM_assoc"/>
    <property type="match status" value="2"/>
</dbReference>
<organism evidence="3 4">
    <name type="scientific">Thermovirga lienii (strain ATCC BAA-1197 / DSM 17291 / Cas60314)</name>
    <dbReference type="NCBI Taxonomy" id="580340"/>
    <lineage>
        <taxon>Bacteria</taxon>
        <taxon>Thermotogati</taxon>
        <taxon>Synergistota</taxon>
        <taxon>Synergistia</taxon>
        <taxon>Synergistales</taxon>
        <taxon>Thermovirgaceae</taxon>
        <taxon>Thermovirga</taxon>
    </lineage>
</organism>
<dbReference type="EMBL" id="CP003096">
    <property type="protein sequence ID" value="AER66174.1"/>
    <property type="molecule type" value="Genomic_DNA"/>
</dbReference>
<accession>G7V7L2</accession>
<dbReference type="KEGG" id="tli:Tlie_0439"/>
<dbReference type="STRING" id="580340.Tlie_0439"/>
<dbReference type="PANTHER" id="PTHR39198">
    <property type="entry name" value="HYPOTHETICAL MEMBRANE PROTEIN, CONSERVED"/>
    <property type="match status" value="1"/>
</dbReference>
<gene>
    <name evidence="3" type="ordered locus">Tlie_0439</name>
</gene>
<reference evidence="4" key="1">
    <citation type="submission" date="2011-10" db="EMBL/GenBank/DDBJ databases">
        <title>The complete genome of chromosome of Thermovirga lienii DSM 17291.</title>
        <authorList>
            <consortium name="US DOE Joint Genome Institute (JGI-PGF)"/>
            <person name="Lucas S."/>
            <person name="Copeland A."/>
            <person name="Lapidus A."/>
            <person name="Glavina del Rio T."/>
            <person name="Dalin E."/>
            <person name="Tice H."/>
            <person name="Bruce D."/>
            <person name="Goodwin L."/>
            <person name="Pitluck S."/>
            <person name="Peters L."/>
            <person name="Mikhailova N."/>
            <person name="Saunders E."/>
            <person name="Kyrpides N."/>
            <person name="Mavromatis K."/>
            <person name="Ivanova N."/>
            <person name="Last F.I."/>
            <person name="Brettin T."/>
            <person name="Detter J.C."/>
            <person name="Han C."/>
            <person name="Larimer F."/>
            <person name="Land M."/>
            <person name="Hauser L."/>
            <person name="Markowitz V."/>
            <person name="Cheng J.-F."/>
            <person name="Hugenholtz P."/>
            <person name="Woyke T."/>
            <person name="Wu D."/>
            <person name="Spring S."/>
            <person name="Schroeder M."/>
            <person name="Brambilla E.-M."/>
            <person name="Klenk H.-P."/>
            <person name="Eisen J.A."/>
        </authorList>
    </citation>
    <scope>NUCLEOTIDE SEQUENCE [LARGE SCALE GENOMIC DNA]</scope>
    <source>
        <strain evidence="4">ATCC BAA-1197 / DSM 17291 / Cas60314</strain>
    </source>
</reference>
<keyword evidence="1" id="KW-1133">Transmembrane helix</keyword>
<feature type="domain" description="Alpha-galactosidase NEW3" evidence="2">
    <location>
        <begin position="181"/>
        <end position="260"/>
    </location>
</feature>
<evidence type="ECO:0000256" key="1">
    <source>
        <dbReference type="SAM" id="Phobius"/>
    </source>
</evidence>
<evidence type="ECO:0000313" key="4">
    <source>
        <dbReference type="Proteomes" id="UP000005868"/>
    </source>
</evidence>
<dbReference type="eggNOG" id="COG1470">
    <property type="taxonomic scope" value="Bacteria"/>
</dbReference>
<keyword evidence="1" id="KW-0472">Membrane</keyword>
<protein>
    <recommendedName>
        <fullName evidence="2">Alpha-galactosidase NEW3 domain-containing protein</fullName>
    </recommendedName>
</protein>